<evidence type="ECO:0000313" key="3">
    <source>
        <dbReference type="EMBL" id="BBI94742.1"/>
    </source>
</evidence>
<dbReference type="RefSeq" id="WP_230478705.1">
    <property type="nucleotide sequence ID" value="NZ_CP074584.1"/>
</dbReference>
<proteinExistence type="predicted"/>
<reference evidence="3" key="1">
    <citation type="submission" date="2019-03" db="EMBL/GenBank/DDBJ databases">
        <title>Complete genome sequences of Enterobacter asburiae str. MRY18-106 isolated from a patient in Japan.</title>
        <authorList>
            <person name="Sekizuka T."/>
            <person name="Matsui M."/>
            <person name="Takara T."/>
            <person name="Uechi A."/>
            <person name="Harakuni M."/>
            <person name="Kimura T."/>
            <person name="Suzuki S."/>
            <person name="Kuroda M."/>
        </authorList>
    </citation>
    <scope>NUCLEOTIDE SEQUENCE</scope>
    <source>
        <strain evidence="3">MRY18-106</strain>
    </source>
</reference>
<dbReference type="Pfam" id="PF09851">
    <property type="entry name" value="SHOCT"/>
    <property type="match status" value="1"/>
</dbReference>
<sequence length="246" mass="27597">MRQHRKRRGGRLHSAGRILSSHPLADLSASEADHPVNTVYTIAFQEVQLSRVCNMIDDSFCSDFNPMQAKCIGLLKGSFLMKENKHVSKFEANHLNPGEAVLQWGEGYIGKVMGQGKDKQHNGVLIVTGQRVAFYRKGFLGEVIETIPLKSITSIERKSTLGHRVIRIHTSHDDLEFKMFSKDAELALIEAIEAGRGVKTETPIAEPAMTHQDPYEQLKKLSELKESGIISEEEFQAKKSKLMELI</sequence>
<gene>
    <name evidence="3" type="ORF">MRY18106EAS_12740</name>
</gene>
<dbReference type="InterPro" id="IPR018649">
    <property type="entry name" value="SHOCT"/>
</dbReference>
<dbReference type="AlphaFoldDB" id="A0A455VMY4"/>
<evidence type="ECO:0008006" key="4">
    <source>
        <dbReference type="Google" id="ProtNLM"/>
    </source>
</evidence>
<protein>
    <recommendedName>
        <fullName evidence="4">YokE-like PH domain-containing protein</fullName>
    </recommendedName>
</protein>
<dbReference type="InterPro" id="IPR039519">
    <property type="entry name" value="YokE-like_PH"/>
</dbReference>
<accession>A0A455VMY4</accession>
<feature type="domain" description="SHOCT" evidence="1">
    <location>
        <begin position="216"/>
        <end position="243"/>
    </location>
</feature>
<name>A0A455VMY4_ENTAS</name>
<evidence type="ECO:0000259" key="1">
    <source>
        <dbReference type="Pfam" id="PF09851"/>
    </source>
</evidence>
<organism evidence="3">
    <name type="scientific">Enterobacter asburiae</name>
    <dbReference type="NCBI Taxonomy" id="61645"/>
    <lineage>
        <taxon>Bacteria</taxon>
        <taxon>Pseudomonadati</taxon>
        <taxon>Pseudomonadota</taxon>
        <taxon>Gammaproteobacteria</taxon>
        <taxon>Enterobacterales</taxon>
        <taxon>Enterobacteriaceae</taxon>
        <taxon>Enterobacter</taxon>
        <taxon>Enterobacter cloacae complex</taxon>
    </lineage>
</organism>
<dbReference type="Pfam" id="PF14470">
    <property type="entry name" value="bPH_3"/>
    <property type="match status" value="1"/>
</dbReference>
<feature type="domain" description="YokE-like PH" evidence="2">
    <location>
        <begin position="96"/>
        <end position="192"/>
    </location>
</feature>
<evidence type="ECO:0000259" key="2">
    <source>
        <dbReference type="Pfam" id="PF14470"/>
    </source>
</evidence>
<dbReference type="EMBL" id="AP019533">
    <property type="protein sequence ID" value="BBI94742.1"/>
    <property type="molecule type" value="Genomic_DNA"/>
</dbReference>
<dbReference type="Gene3D" id="2.30.29.30">
    <property type="entry name" value="Pleckstrin-homology domain (PH domain)/Phosphotyrosine-binding domain (PTB)"/>
    <property type="match status" value="1"/>
</dbReference>
<dbReference type="InterPro" id="IPR011993">
    <property type="entry name" value="PH-like_dom_sf"/>
</dbReference>